<proteinExistence type="predicted"/>
<dbReference type="SUPFAM" id="SSF51338">
    <property type="entry name" value="Composite domain of metallo-dependent hydrolases"/>
    <property type="match status" value="1"/>
</dbReference>
<dbReference type="EMBL" id="JAHZIK010001517">
    <property type="protein sequence ID" value="MBW7459179.1"/>
    <property type="molecule type" value="Genomic_DNA"/>
</dbReference>
<sequence>NPAAQLGLQDRIGLIAVGRQADLVWTDESFKTVHGTWVGGRRVFQ</sequence>
<evidence type="ECO:0000313" key="3">
    <source>
        <dbReference type="Proteomes" id="UP001519887"/>
    </source>
</evidence>
<dbReference type="Proteomes" id="UP001519887">
    <property type="component" value="Unassembled WGS sequence"/>
</dbReference>
<feature type="domain" description="Amidohydrolase-related" evidence="1">
    <location>
        <begin position="1"/>
        <end position="43"/>
    </location>
</feature>
<comment type="caution">
    <text evidence="2">The sequence shown here is derived from an EMBL/GenBank/DDBJ whole genome shotgun (WGS) entry which is preliminary data.</text>
</comment>
<dbReference type="InterPro" id="IPR011059">
    <property type="entry name" value="Metal-dep_hydrolase_composite"/>
</dbReference>
<dbReference type="Gene3D" id="2.30.40.10">
    <property type="entry name" value="Urease, subunit C, domain 1"/>
    <property type="match status" value="1"/>
</dbReference>
<evidence type="ECO:0000313" key="2">
    <source>
        <dbReference type="EMBL" id="MBW7459179.1"/>
    </source>
</evidence>
<dbReference type="Pfam" id="PF01979">
    <property type="entry name" value="Amidohydro_1"/>
    <property type="match status" value="1"/>
</dbReference>
<protein>
    <submittedName>
        <fullName evidence="2">Amidohydrolase family protein</fullName>
    </submittedName>
</protein>
<name>A0ABS7CE96_9BACL</name>
<gene>
    <name evidence="2" type="ORF">K0U00_34525</name>
</gene>
<dbReference type="InterPro" id="IPR006680">
    <property type="entry name" value="Amidohydro-rel"/>
</dbReference>
<feature type="non-terminal residue" evidence="2">
    <location>
        <position position="1"/>
    </location>
</feature>
<evidence type="ECO:0000259" key="1">
    <source>
        <dbReference type="Pfam" id="PF01979"/>
    </source>
</evidence>
<accession>A0ABS7CE96</accession>
<keyword evidence="3" id="KW-1185">Reference proteome</keyword>
<reference evidence="2 3" key="1">
    <citation type="submission" date="2021-07" db="EMBL/GenBank/DDBJ databases">
        <title>Paenibacillus radiodurans sp. nov., isolated from the southeastern edge of Tengger Desert.</title>
        <authorList>
            <person name="Zhang G."/>
        </authorList>
    </citation>
    <scope>NUCLEOTIDE SEQUENCE [LARGE SCALE GENOMIC DNA]</scope>
    <source>
        <strain evidence="2 3">CCM 7311</strain>
    </source>
</reference>
<organism evidence="2 3">
    <name type="scientific">Paenibacillus sepulcri</name>
    <dbReference type="NCBI Taxonomy" id="359917"/>
    <lineage>
        <taxon>Bacteria</taxon>
        <taxon>Bacillati</taxon>
        <taxon>Bacillota</taxon>
        <taxon>Bacilli</taxon>
        <taxon>Bacillales</taxon>
        <taxon>Paenibacillaceae</taxon>
        <taxon>Paenibacillus</taxon>
    </lineage>
</organism>